<feature type="compositionally biased region" description="Polar residues" evidence="1">
    <location>
        <begin position="55"/>
        <end position="66"/>
    </location>
</feature>
<dbReference type="EMBL" id="BMEG01000002">
    <property type="protein sequence ID" value="GGD64483.1"/>
    <property type="molecule type" value="Genomic_DNA"/>
</dbReference>
<dbReference type="Proteomes" id="UP000597138">
    <property type="component" value="Unassembled WGS sequence"/>
</dbReference>
<dbReference type="RefSeq" id="WP_035963743.1">
    <property type="nucleotide sequence ID" value="NZ_BMEG01000002.1"/>
</dbReference>
<reference evidence="3" key="1">
    <citation type="journal article" date="2014" name="Int. J. Syst. Evol. Microbiol.">
        <title>Complete genome of a new Firmicutes species belonging to the dominant human colonic microbiota ('Ruminococcus bicirculans') reveals two chromosomes and a selective capacity to utilize plant glucans.</title>
        <authorList>
            <consortium name="NISC Comparative Sequencing Program"/>
            <person name="Wegmann U."/>
            <person name="Louis P."/>
            <person name="Goesmann A."/>
            <person name="Henrissat B."/>
            <person name="Duncan S.H."/>
            <person name="Flint H.J."/>
        </authorList>
    </citation>
    <scope>NUCLEOTIDE SEQUENCE</scope>
    <source>
        <strain evidence="3">CGMCC 1.11013</strain>
    </source>
</reference>
<comment type="caution">
    <text evidence="4">The sequence shown here is derived from an EMBL/GenBank/DDBJ whole genome shotgun (WGS) entry which is preliminary data.</text>
</comment>
<dbReference type="eggNOG" id="ENOG5032PHD">
    <property type="taxonomic scope" value="Bacteria"/>
</dbReference>
<keyword evidence="2" id="KW-1133">Transmembrane helix</keyword>
<proteinExistence type="predicted"/>
<protein>
    <submittedName>
        <fullName evidence="4">Uncharacterized protein</fullName>
    </submittedName>
</protein>
<keyword evidence="6" id="KW-1185">Reference proteome</keyword>
<evidence type="ECO:0000313" key="4">
    <source>
        <dbReference type="EMBL" id="KDR34898.1"/>
    </source>
</evidence>
<keyword evidence="2" id="KW-0812">Transmembrane</keyword>
<reference evidence="6" key="3">
    <citation type="journal article" date="2019" name="Int. J. Syst. Evol. Microbiol.">
        <title>The Global Catalogue of Microorganisms (GCM) 10K type strain sequencing project: providing services to taxonomists for standard genome sequencing and annotation.</title>
        <authorList>
            <consortium name="The Broad Institute Genomics Platform"/>
            <consortium name="The Broad Institute Genome Sequencing Center for Infectious Disease"/>
            <person name="Wu L."/>
            <person name="Ma J."/>
        </authorList>
    </citation>
    <scope>NUCLEOTIDE SEQUENCE [LARGE SCALE GENOMIC DNA]</scope>
    <source>
        <strain evidence="6">CGMCC 1.11013</strain>
    </source>
</reference>
<dbReference type="EMBL" id="JFHE01000010">
    <property type="protein sequence ID" value="KDR34898.1"/>
    <property type="molecule type" value="Genomic_DNA"/>
</dbReference>
<organism evidence="4 5">
    <name type="scientific">Caballeronia grimmiae</name>
    <dbReference type="NCBI Taxonomy" id="1071679"/>
    <lineage>
        <taxon>Bacteria</taxon>
        <taxon>Pseudomonadati</taxon>
        <taxon>Pseudomonadota</taxon>
        <taxon>Betaproteobacteria</taxon>
        <taxon>Burkholderiales</taxon>
        <taxon>Burkholderiaceae</taxon>
        <taxon>Caballeronia</taxon>
    </lineage>
</organism>
<sequence length="75" mass="7409">MKSKSSGVTVVAVLIGVAVAVTLYIASYGRSSGHADISPASSQAVATQDLSTSDAAFSAAPMQSASGPHEQTAGR</sequence>
<reference evidence="4 5" key="2">
    <citation type="submission" date="2014-03" db="EMBL/GenBank/DDBJ databases">
        <title>Draft Genome Sequences of Four Burkholderia Strains.</title>
        <authorList>
            <person name="Liu X.Y."/>
            <person name="Li C.X."/>
            <person name="Xu J.H."/>
        </authorList>
    </citation>
    <scope>NUCLEOTIDE SEQUENCE [LARGE SCALE GENOMIC DNA]</scope>
    <source>
        <strain evidence="4 5">R27</strain>
    </source>
</reference>
<name>A0A069P2R0_9BURK</name>
<dbReference type="AlphaFoldDB" id="A0A069P2R0"/>
<evidence type="ECO:0000256" key="2">
    <source>
        <dbReference type="SAM" id="Phobius"/>
    </source>
</evidence>
<dbReference type="Proteomes" id="UP000027439">
    <property type="component" value="Unassembled WGS sequence"/>
</dbReference>
<keyword evidence="2" id="KW-0472">Membrane</keyword>
<evidence type="ECO:0000313" key="6">
    <source>
        <dbReference type="Proteomes" id="UP000597138"/>
    </source>
</evidence>
<evidence type="ECO:0000256" key="1">
    <source>
        <dbReference type="SAM" id="MobiDB-lite"/>
    </source>
</evidence>
<evidence type="ECO:0000313" key="3">
    <source>
        <dbReference type="EMBL" id="GGD64483.1"/>
    </source>
</evidence>
<reference evidence="3" key="4">
    <citation type="submission" date="2024-05" db="EMBL/GenBank/DDBJ databases">
        <authorList>
            <person name="Sun Q."/>
            <person name="Zhou Y."/>
        </authorList>
    </citation>
    <scope>NUCLEOTIDE SEQUENCE</scope>
    <source>
        <strain evidence="3">CGMCC 1.11013</strain>
    </source>
</reference>
<feature type="transmembrane region" description="Helical" evidence="2">
    <location>
        <begin position="6"/>
        <end position="26"/>
    </location>
</feature>
<evidence type="ECO:0000313" key="5">
    <source>
        <dbReference type="Proteomes" id="UP000027439"/>
    </source>
</evidence>
<accession>A0A069P2R0</accession>
<gene>
    <name evidence="4" type="ORF">BG57_02800</name>
    <name evidence="3" type="ORF">GCM10010985_18250</name>
</gene>
<feature type="region of interest" description="Disordered" evidence="1">
    <location>
        <begin position="55"/>
        <end position="75"/>
    </location>
</feature>